<dbReference type="AlphaFoldDB" id="D8IYS3"/>
<sequence>MNQNVIKAVLILLVMFDHNEYAHQLFPLFLTGFAFHVLGFLALPLLRPAPALDWDYVGKIVCRYYYPFLLIVCAMAALTMVTQAGVSMAAAGRLLLALYSGNNDALKNATQMALLWFLPSLLSLLLLRAFIDARGPALRRICLLVLLAAHLVIGPIAPLIRDYLPLGLLPAVYALPLCYLLVWLNTHCSARLGPLAGVLLTGLVFVAVKAAQMAAGLSQELGFALVSDYRSLPALLLNDLESVCGALMLFQAARLRLPALLAWGGQHTLPVYLIHPFVALVVYRLCEKGLPQVGQGGKFVLSMLATMIISMGLAHGLMRMGWVRRFVFPGDAETLLGRK</sequence>
<keyword evidence="1" id="KW-1133">Transmembrane helix</keyword>
<evidence type="ECO:0008006" key="4">
    <source>
        <dbReference type="Google" id="ProtNLM"/>
    </source>
</evidence>
<dbReference type="STRING" id="757424.Hsero_2763"/>
<gene>
    <name evidence="2" type="ordered locus">Hsero_2763</name>
</gene>
<feature type="transmembrane region" description="Helical" evidence="1">
    <location>
        <begin position="112"/>
        <end position="131"/>
    </location>
</feature>
<dbReference type="EMBL" id="CP002039">
    <property type="protein sequence ID" value="ADJ64258.1"/>
    <property type="molecule type" value="Genomic_DNA"/>
</dbReference>
<reference evidence="2 3" key="1">
    <citation type="submission" date="2010-04" db="EMBL/GenBank/DDBJ databases">
        <title>The genome of Herbaspirillum seropedicae SmR1, an endophytic, nitrogen-fixing, plant-growth promoting beta-Proteobacteria.</title>
        <authorList>
            <person name="Pedrosa F.O."/>
            <person name="Monteiro R.A."/>
            <person name="Wassem R."/>
            <person name="Cruz L.M."/>
            <person name="Ayub R.A."/>
            <person name="Colauto N.B."/>
            <person name="Fernandez M.A."/>
            <person name="Fungaro M.H.P."/>
            <person name="Grisard E.C."/>
            <person name="Hungria M."/>
            <person name="Madeira H.M.F."/>
            <person name="Nodari R.O."/>
            <person name="Osaku C.A."/>
            <person name="Petzl-Erler M.L."/>
            <person name="Terenzi H."/>
            <person name="Vieira L.G.E."/>
            <person name="Almeida M.I.M."/>
            <person name="Alves L.R."/>
            <person name="Arantes O.M.N."/>
            <person name="Balsanelli E."/>
            <person name="Barcellos F.G."/>
            <person name="Baura V.A."/>
            <person name="Binde D.R."/>
            <person name="Campo R.J."/>
            <person name="Chubatsu L.S."/>
            <person name="Chueire L.M.O."/>
            <person name="Ciferri R.R."/>
            <person name="Correa L.C."/>
            <person name="da Conceicao Silva J.L."/>
            <person name="Dabul A.N.G."/>
            <person name="Dambros B.P."/>
            <person name="Faoro H."/>
            <person name="Favetti A."/>
            <person name="Friedermann G."/>
            <person name="Furlaneto M.C."/>
            <person name="Gasques L.S."/>
            <person name="Gimenes C.C.T."/>
            <person name="Gioppo N.M.R."/>
            <person name="Glienke-Blanco C."/>
            <person name="Godoy L.P."/>
            <person name="Guerra M.P."/>
            <person name="Karp S."/>
            <person name="Kava-Cordeiro V."/>
            <person name="Margarido V.P."/>
            <person name="Mathioni S.M."/>
            <person name="Menck-Soares M.A."/>
            <person name="Murace N.K."/>
            <person name="Nicolas M.F."/>
            <person name="Oliveira C.E.C."/>
            <person name="Pagnan N.A.B."/>
            <person name="Pamphile J.A."/>
            <person name="Patussi E.V."/>
            <person name="Pereira L.F.P."/>
            <person name="Pereira-Ferrari L."/>
            <person name="Pinto F.G.S."/>
            <person name="Precoma C."/>
            <person name="Prioli A.J."/>
            <person name="Prioli S.M.A.P."/>
            <person name="Raittz R.T."/>
            <person name="Ramos H.J.O."/>
            <person name="Ribeiro E.M.S.F."/>
            <person name="Rigo L.U."/>
            <person name="Rocha C.L.M.S.C."/>
            <person name="Rocha S.N."/>
            <person name="Santos K."/>
            <person name="Satori D."/>
            <person name="Silva A.G."/>
            <person name="Simao R.C.G."/>
            <person name="Soares M.A.M."/>
            <person name="Souza E.M."/>
            <person name="Steffens M.B.R."/>
            <person name="Steindel M."/>
            <person name="Tadra-Sfeir M.Z."/>
            <person name="Takahashi E.K."/>
            <person name="Torres R.A."/>
            <person name="Valle J.S."/>
            <person name="Vernal J.I."/>
            <person name="Vilas-Boas L.A."/>
            <person name="Watanabe M.A.E."/>
            <person name="Weiss V.A."/>
            <person name="Yates M.A."/>
            <person name="Souza E.M."/>
        </authorList>
    </citation>
    <scope>NUCLEOTIDE SEQUENCE [LARGE SCALE GENOMIC DNA]</scope>
    <source>
        <strain evidence="2 3">SmR1</strain>
    </source>
</reference>
<accession>D8IYS3</accession>
<proteinExistence type="predicted"/>
<protein>
    <recommendedName>
        <fullName evidence="4">Acyltransferase 3 domain-containing protein</fullName>
    </recommendedName>
</protein>
<evidence type="ECO:0000256" key="1">
    <source>
        <dbReference type="SAM" id="Phobius"/>
    </source>
</evidence>
<feature type="transmembrane region" description="Helical" evidence="1">
    <location>
        <begin position="25"/>
        <end position="46"/>
    </location>
</feature>
<evidence type="ECO:0000313" key="2">
    <source>
        <dbReference type="EMBL" id="ADJ64258.1"/>
    </source>
</evidence>
<dbReference type="RefSeq" id="WP_013234736.1">
    <property type="nucleotide sequence ID" value="NC_014323.1"/>
</dbReference>
<evidence type="ECO:0000313" key="3">
    <source>
        <dbReference type="Proteomes" id="UP000000329"/>
    </source>
</evidence>
<feature type="transmembrane region" description="Helical" evidence="1">
    <location>
        <begin position="299"/>
        <end position="318"/>
    </location>
</feature>
<keyword evidence="3" id="KW-1185">Reference proteome</keyword>
<dbReference type="GeneID" id="29392646"/>
<organism evidence="2 3">
    <name type="scientific">Herbaspirillum seropedicae (strain SmR1)</name>
    <dbReference type="NCBI Taxonomy" id="757424"/>
    <lineage>
        <taxon>Bacteria</taxon>
        <taxon>Pseudomonadati</taxon>
        <taxon>Pseudomonadota</taxon>
        <taxon>Betaproteobacteria</taxon>
        <taxon>Burkholderiales</taxon>
        <taxon>Oxalobacteraceae</taxon>
        <taxon>Herbaspirillum</taxon>
    </lineage>
</organism>
<feature type="transmembrane region" description="Helical" evidence="1">
    <location>
        <begin position="143"/>
        <end position="160"/>
    </location>
</feature>
<feature type="transmembrane region" description="Helical" evidence="1">
    <location>
        <begin position="257"/>
        <end position="279"/>
    </location>
</feature>
<dbReference type="HOGENOM" id="CLU_801501_0_0_4"/>
<keyword evidence="1" id="KW-0812">Transmembrane</keyword>
<feature type="transmembrane region" description="Helical" evidence="1">
    <location>
        <begin position="67"/>
        <end position="92"/>
    </location>
</feature>
<dbReference type="KEGG" id="hse:Hsero_2763"/>
<dbReference type="OrthoDB" id="9152990at2"/>
<dbReference type="Proteomes" id="UP000000329">
    <property type="component" value="Chromosome"/>
</dbReference>
<feature type="transmembrane region" description="Helical" evidence="1">
    <location>
        <begin position="166"/>
        <end position="185"/>
    </location>
</feature>
<keyword evidence="1" id="KW-0472">Membrane</keyword>
<name>D8IYS3_HERSS</name>
<feature type="transmembrane region" description="Helical" evidence="1">
    <location>
        <begin position="192"/>
        <end position="211"/>
    </location>
</feature>